<dbReference type="AlphaFoldDB" id="A0A7M7NP82"/>
<keyword evidence="11" id="KW-0539">Nucleus</keyword>
<dbReference type="EnsemblMetazoa" id="XM_030983742">
    <property type="protein sequence ID" value="XP_030839602"/>
    <property type="gene ID" value="LOC588873"/>
</dbReference>
<proteinExistence type="predicted"/>
<evidence type="ECO:0000256" key="1">
    <source>
        <dbReference type="ARBA" id="ARBA00001954"/>
    </source>
</evidence>
<keyword evidence="4" id="KW-0156">Chromatin regulator</keyword>
<protein>
    <recommendedName>
        <fullName evidence="13">JmjC domain-containing protein 5</fullName>
    </recommendedName>
</protein>
<feature type="compositionally biased region" description="Basic and acidic residues" evidence="14">
    <location>
        <begin position="330"/>
        <end position="343"/>
    </location>
</feature>
<sequence length="523" mass="59791">MVKLNYMINMHRKPCSIEGIVPASLECLDLETGIDWSSLPGSDAIKCLLKECAWQCFHGDRRLAEQQSEELLDVTWEKLNTGHWKDVQIAWRHVFSFASLLKVLCISSKMPQTPEIVQDALSACDRGLLMGAPIMNGILTQLASCLHAAGGVAMECREDDADGIGLKGQKHKRMKLDHHPEPTIHADHEIPRVVSPSLHAFLLDNMEKGSPVLIEEAMNHWPARSHRRWSLSYLRAIAGKRTVPVELGSKYTDDSWSQSMMTLQDFIDHHIDIEKDSGFSPRVGYLAQHQLFDQIPELKADICIPDYCCLHLADRTSKVPRKRINPSESDDARETDGEGERRFGTKGRWPSESNTSKTVTDHEEGNQVDIGVKDGVMAEEQRKERRKKEGENNVKEQGEDRWKEQGMKRTLLGQGKDDYKEEEGEKENKEVEEEKENREVVGKKYIRLYSKDSTPLLYQHEGLLSNTSQVDVENIDDEAFPLFKQAPYQECILSEGEMLYIPPQCWHYVRSLSLSFSVSFWWR</sequence>
<keyword evidence="12" id="KW-0131">Cell cycle</keyword>
<keyword evidence="5" id="KW-0223">Dioxygenase</keyword>
<feature type="region of interest" description="Disordered" evidence="14">
    <location>
        <begin position="320"/>
        <end position="435"/>
    </location>
</feature>
<dbReference type="PANTHER" id="PTHR12461">
    <property type="entry name" value="HYPOXIA-INDUCIBLE FACTOR 1 ALPHA INHIBITOR-RELATED"/>
    <property type="match status" value="1"/>
</dbReference>
<evidence type="ECO:0000256" key="10">
    <source>
        <dbReference type="ARBA" id="ARBA00023163"/>
    </source>
</evidence>
<evidence type="ECO:0000256" key="11">
    <source>
        <dbReference type="ARBA" id="ARBA00023242"/>
    </source>
</evidence>
<evidence type="ECO:0000313" key="16">
    <source>
        <dbReference type="EnsemblMetazoa" id="XP_030839602"/>
    </source>
</evidence>
<dbReference type="InParanoid" id="A0A7M7NP82"/>
<evidence type="ECO:0000256" key="4">
    <source>
        <dbReference type="ARBA" id="ARBA00022853"/>
    </source>
</evidence>
<evidence type="ECO:0000256" key="3">
    <source>
        <dbReference type="ARBA" id="ARBA00022723"/>
    </source>
</evidence>
<evidence type="ECO:0000256" key="14">
    <source>
        <dbReference type="SAM" id="MobiDB-lite"/>
    </source>
</evidence>
<dbReference type="Pfam" id="PF24472">
    <property type="entry name" value="ARM_KDM8_N"/>
    <property type="match status" value="1"/>
</dbReference>
<keyword evidence="9" id="KW-0090">Biological rhythms</keyword>
<dbReference type="GO" id="GO:0051864">
    <property type="term" value="F:histone H3K36 demethylase activity"/>
    <property type="evidence" value="ECO:0000318"/>
    <property type="project" value="GO_Central"/>
</dbReference>
<accession>A0A7M7NP82</accession>
<dbReference type="KEGG" id="spu:588873"/>
<evidence type="ECO:0000256" key="12">
    <source>
        <dbReference type="ARBA" id="ARBA00023306"/>
    </source>
</evidence>
<keyword evidence="10" id="KW-0804">Transcription</keyword>
<keyword evidence="7" id="KW-0408">Iron</keyword>
<dbReference type="SUPFAM" id="SSF51197">
    <property type="entry name" value="Clavaminate synthase-like"/>
    <property type="match status" value="2"/>
</dbReference>
<feature type="compositionally biased region" description="Basic and acidic residues" evidence="14">
    <location>
        <begin position="379"/>
        <end position="407"/>
    </location>
</feature>
<evidence type="ECO:0000256" key="5">
    <source>
        <dbReference type="ARBA" id="ARBA00022964"/>
    </source>
</evidence>
<dbReference type="InterPro" id="IPR041667">
    <property type="entry name" value="Cupin_8"/>
</dbReference>
<organism evidence="16 17">
    <name type="scientific">Strongylocentrotus purpuratus</name>
    <name type="common">Purple sea urchin</name>
    <dbReference type="NCBI Taxonomy" id="7668"/>
    <lineage>
        <taxon>Eukaryota</taxon>
        <taxon>Metazoa</taxon>
        <taxon>Echinodermata</taxon>
        <taxon>Eleutherozoa</taxon>
        <taxon>Echinozoa</taxon>
        <taxon>Echinoidea</taxon>
        <taxon>Euechinoidea</taxon>
        <taxon>Echinacea</taxon>
        <taxon>Camarodonta</taxon>
        <taxon>Echinidea</taxon>
        <taxon>Strongylocentrotidae</taxon>
        <taxon>Strongylocentrotus</taxon>
    </lineage>
</organism>
<dbReference type="GO" id="GO:0106157">
    <property type="term" value="F:peptidyl-arginine 3-dioxygenase activity"/>
    <property type="evidence" value="ECO:0000318"/>
    <property type="project" value="GO_Central"/>
</dbReference>
<dbReference type="Gene3D" id="2.60.120.10">
    <property type="entry name" value="Jelly Rolls"/>
    <property type="match status" value="1"/>
</dbReference>
<dbReference type="GO" id="GO:0048511">
    <property type="term" value="P:rhythmic process"/>
    <property type="evidence" value="ECO:0007669"/>
    <property type="project" value="UniProtKB-KW"/>
</dbReference>
<keyword evidence="8" id="KW-0805">Transcription regulation</keyword>
<evidence type="ECO:0000256" key="2">
    <source>
        <dbReference type="ARBA" id="ARBA00004123"/>
    </source>
</evidence>
<dbReference type="GeneID" id="588873"/>
<dbReference type="InterPro" id="IPR014710">
    <property type="entry name" value="RmlC-like_jellyroll"/>
</dbReference>
<dbReference type="GO" id="GO:0046872">
    <property type="term" value="F:metal ion binding"/>
    <property type="evidence" value="ECO:0007669"/>
    <property type="project" value="UniProtKB-KW"/>
</dbReference>
<dbReference type="OrthoDB" id="47172at2759"/>
<reference evidence="17" key="1">
    <citation type="submission" date="2015-02" db="EMBL/GenBank/DDBJ databases">
        <title>Genome sequencing for Strongylocentrotus purpuratus.</title>
        <authorList>
            <person name="Murali S."/>
            <person name="Liu Y."/>
            <person name="Vee V."/>
            <person name="English A."/>
            <person name="Wang M."/>
            <person name="Skinner E."/>
            <person name="Han Y."/>
            <person name="Muzny D.M."/>
            <person name="Worley K.C."/>
            <person name="Gibbs R.A."/>
        </authorList>
    </citation>
    <scope>NUCLEOTIDE SEQUENCE</scope>
</reference>
<dbReference type="Proteomes" id="UP000007110">
    <property type="component" value="Unassembled WGS sequence"/>
</dbReference>
<dbReference type="PANTHER" id="PTHR12461:SF106">
    <property type="entry name" value="BIFUNCTIONAL PEPTIDASE AND ARGINYL-HYDROXYLASE JMJD5"/>
    <property type="match status" value="1"/>
</dbReference>
<dbReference type="GO" id="GO:0005634">
    <property type="term" value="C:nucleus"/>
    <property type="evidence" value="ECO:0000318"/>
    <property type="project" value="GO_Central"/>
</dbReference>
<evidence type="ECO:0000256" key="8">
    <source>
        <dbReference type="ARBA" id="ARBA00023015"/>
    </source>
</evidence>
<evidence type="ECO:0000256" key="6">
    <source>
        <dbReference type="ARBA" id="ARBA00023002"/>
    </source>
</evidence>
<reference evidence="16" key="2">
    <citation type="submission" date="2021-01" db="UniProtKB">
        <authorList>
            <consortium name="EnsemblMetazoa"/>
        </authorList>
    </citation>
    <scope>IDENTIFICATION</scope>
</reference>
<keyword evidence="3" id="KW-0479">Metal-binding</keyword>
<name>A0A7M7NP82_STRPU</name>
<feature type="compositionally biased region" description="Acidic residues" evidence="14">
    <location>
        <begin position="420"/>
        <end position="434"/>
    </location>
</feature>
<dbReference type="Pfam" id="PF13621">
    <property type="entry name" value="Cupin_8"/>
    <property type="match status" value="1"/>
</dbReference>
<dbReference type="FunCoup" id="A0A7M7NP82">
    <property type="interactions" value="874"/>
</dbReference>
<evidence type="ECO:0000259" key="15">
    <source>
        <dbReference type="PROSITE" id="PS51184"/>
    </source>
</evidence>
<dbReference type="Gene3D" id="2.60.120.650">
    <property type="entry name" value="Cupin"/>
    <property type="match status" value="1"/>
</dbReference>
<comment type="cofactor">
    <cofactor evidence="1">
        <name>Fe(2+)</name>
        <dbReference type="ChEBI" id="CHEBI:29033"/>
    </cofactor>
</comment>
<keyword evidence="17" id="KW-1185">Reference proteome</keyword>
<dbReference type="CTD" id="79831"/>
<evidence type="ECO:0000256" key="13">
    <source>
        <dbReference type="ARBA" id="ARBA00049800"/>
    </source>
</evidence>
<evidence type="ECO:0000313" key="17">
    <source>
        <dbReference type="Proteomes" id="UP000007110"/>
    </source>
</evidence>
<dbReference type="GO" id="GO:0045892">
    <property type="term" value="P:negative regulation of DNA-templated transcription"/>
    <property type="evidence" value="ECO:0000318"/>
    <property type="project" value="GO_Central"/>
</dbReference>
<dbReference type="FunFam" id="2.60.120.650:FF:000150">
    <property type="entry name" value="Uncharacterized protein"/>
    <property type="match status" value="1"/>
</dbReference>
<dbReference type="GO" id="GO:0003682">
    <property type="term" value="F:chromatin binding"/>
    <property type="evidence" value="ECO:0000318"/>
    <property type="project" value="GO_Central"/>
</dbReference>
<evidence type="ECO:0000256" key="9">
    <source>
        <dbReference type="ARBA" id="ARBA00023108"/>
    </source>
</evidence>
<comment type="subcellular location">
    <subcellularLocation>
        <location evidence="2">Nucleus</location>
    </subcellularLocation>
</comment>
<dbReference type="InterPro" id="IPR003347">
    <property type="entry name" value="JmjC_dom"/>
</dbReference>
<dbReference type="RefSeq" id="XP_030839602.1">
    <property type="nucleotide sequence ID" value="XM_030983742.1"/>
</dbReference>
<evidence type="ECO:0000256" key="7">
    <source>
        <dbReference type="ARBA" id="ARBA00023004"/>
    </source>
</evidence>
<keyword evidence="6" id="KW-0560">Oxidoreductase</keyword>
<feature type="domain" description="JmjC" evidence="15">
    <location>
        <begin position="308"/>
        <end position="523"/>
    </location>
</feature>
<dbReference type="PROSITE" id="PS51184">
    <property type="entry name" value="JMJC"/>
    <property type="match status" value="1"/>
</dbReference>
<dbReference type="OMA" id="TINHWPA"/>
<dbReference type="InterPro" id="IPR056520">
    <property type="entry name" value="ARM_KDM8_N"/>
</dbReference>